<name>A0A8S5LVW7_9CAUD</name>
<sequence length="34" mass="3957">MRVIIRGCKVVAIFATVQRQAPHRVRLLRRGEPE</sequence>
<reference evidence="1" key="1">
    <citation type="journal article" date="2021" name="Proc. Natl. Acad. Sci. U.S.A.">
        <title>A Catalog of Tens of Thousands of Viruses from Human Metagenomes Reveals Hidden Associations with Chronic Diseases.</title>
        <authorList>
            <person name="Tisza M.J."/>
            <person name="Buck C.B."/>
        </authorList>
    </citation>
    <scope>NUCLEOTIDE SEQUENCE</scope>
    <source>
        <strain evidence="1">CtqYq4</strain>
    </source>
</reference>
<organism evidence="1">
    <name type="scientific">Myoviridae sp. ctqYq4</name>
    <dbReference type="NCBI Taxonomy" id="2826702"/>
    <lineage>
        <taxon>Viruses</taxon>
        <taxon>Duplodnaviria</taxon>
        <taxon>Heunggongvirae</taxon>
        <taxon>Uroviricota</taxon>
        <taxon>Caudoviricetes</taxon>
    </lineage>
</organism>
<accession>A0A8S5LVW7</accession>
<protein>
    <submittedName>
        <fullName evidence="1">Uncharacterized protein</fullName>
    </submittedName>
</protein>
<proteinExistence type="predicted"/>
<evidence type="ECO:0000313" key="1">
    <source>
        <dbReference type="EMBL" id="DAD74116.1"/>
    </source>
</evidence>
<dbReference type="EMBL" id="BK014752">
    <property type="protein sequence ID" value="DAD74116.1"/>
    <property type="molecule type" value="Genomic_DNA"/>
</dbReference>